<sequence>MAASSDYPESKDESSTARLLPSDDSSYDSETLERSRLNSWSTTRWIILLIISVLSTNVISIVLTYQLTHHSHGGSQSVSEPPIDVAPLLRSLSREAKPTRVNTPFYNREKSIYREHESPSTEAAWLELTQIHAGLLLVSKEDAEDSGIDQETHAYFDNPEKGLVGYPVLIEATHQLHCLNLLRRYSYFNFNYTSETEHVALSGTTEYYQKLHVDHCVEYLRYRLMCTADVGIVPFVWAGKSGKLTADMDRMHTCRDYEAVRQFVKQNSIPRPTNGEVKPKPGDHVVDDYI</sequence>
<dbReference type="EMBL" id="MU393424">
    <property type="protein sequence ID" value="KAI4870513.1"/>
    <property type="molecule type" value="Genomic_DNA"/>
</dbReference>
<name>A0ACB9ZG00_9PEZI</name>
<protein>
    <submittedName>
        <fullName evidence="1">Uncharacterized protein</fullName>
    </submittedName>
</protein>
<organism evidence="1 2">
    <name type="scientific">Hypoxylon rubiginosum</name>
    <dbReference type="NCBI Taxonomy" id="110542"/>
    <lineage>
        <taxon>Eukaryota</taxon>
        <taxon>Fungi</taxon>
        <taxon>Dikarya</taxon>
        <taxon>Ascomycota</taxon>
        <taxon>Pezizomycotina</taxon>
        <taxon>Sordariomycetes</taxon>
        <taxon>Xylariomycetidae</taxon>
        <taxon>Xylariales</taxon>
        <taxon>Hypoxylaceae</taxon>
        <taxon>Hypoxylon</taxon>
    </lineage>
</organism>
<accession>A0ACB9ZG00</accession>
<evidence type="ECO:0000313" key="1">
    <source>
        <dbReference type="EMBL" id="KAI4870513.1"/>
    </source>
</evidence>
<evidence type="ECO:0000313" key="2">
    <source>
        <dbReference type="Proteomes" id="UP001497700"/>
    </source>
</evidence>
<gene>
    <name evidence="1" type="ORF">F4820DRAFT_403992</name>
</gene>
<proteinExistence type="predicted"/>
<dbReference type="Proteomes" id="UP001497700">
    <property type="component" value="Unassembled WGS sequence"/>
</dbReference>
<reference evidence="1 2" key="1">
    <citation type="journal article" date="2022" name="New Phytol.">
        <title>Ecological generalism drives hyperdiversity of secondary metabolite gene clusters in xylarialean endophytes.</title>
        <authorList>
            <person name="Franco M.E.E."/>
            <person name="Wisecaver J.H."/>
            <person name="Arnold A.E."/>
            <person name="Ju Y.M."/>
            <person name="Slot J.C."/>
            <person name="Ahrendt S."/>
            <person name="Moore L.P."/>
            <person name="Eastman K.E."/>
            <person name="Scott K."/>
            <person name="Konkel Z."/>
            <person name="Mondo S.J."/>
            <person name="Kuo A."/>
            <person name="Hayes R.D."/>
            <person name="Haridas S."/>
            <person name="Andreopoulos B."/>
            <person name="Riley R."/>
            <person name="LaButti K."/>
            <person name="Pangilinan J."/>
            <person name="Lipzen A."/>
            <person name="Amirebrahimi M."/>
            <person name="Yan J."/>
            <person name="Adam C."/>
            <person name="Keymanesh K."/>
            <person name="Ng V."/>
            <person name="Louie K."/>
            <person name="Northen T."/>
            <person name="Drula E."/>
            <person name="Henrissat B."/>
            <person name="Hsieh H.M."/>
            <person name="Youens-Clark K."/>
            <person name="Lutzoni F."/>
            <person name="Miadlikowska J."/>
            <person name="Eastwood D.C."/>
            <person name="Hamelin R.C."/>
            <person name="Grigoriev I.V."/>
            <person name="U'Ren J.M."/>
        </authorList>
    </citation>
    <scope>NUCLEOTIDE SEQUENCE [LARGE SCALE GENOMIC DNA]</scope>
    <source>
        <strain evidence="1 2">CBS 119005</strain>
    </source>
</reference>
<comment type="caution">
    <text evidence="1">The sequence shown here is derived from an EMBL/GenBank/DDBJ whole genome shotgun (WGS) entry which is preliminary data.</text>
</comment>
<keyword evidence="2" id="KW-1185">Reference proteome</keyword>